<dbReference type="EMBL" id="CP037422">
    <property type="protein sequence ID" value="QDU08139.1"/>
    <property type="molecule type" value="Genomic_DNA"/>
</dbReference>
<sequence length="74" mass="8360">MVEQIECVGGPLDGNIKTFVGQQAYFPAIGLAEHIFKPGEKMIRDTMGLRGWHMYQHKEGKYYYLGIQQGNPDG</sequence>
<protein>
    <submittedName>
        <fullName evidence="1">Uncharacterized protein</fullName>
    </submittedName>
</protein>
<keyword evidence="2" id="KW-1185">Reference proteome</keyword>
<proteinExistence type="predicted"/>
<reference evidence="1 2" key="1">
    <citation type="submission" date="2019-03" db="EMBL/GenBank/DDBJ databases">
        <title>Deep-cultivation of Planctomycetes and their phenomic and genomic characterization uncovers novel biology.</title>
        <authorList>
            <person name="Wiegand S."/>
            <person name="Jogler M."/>
            <person name="Boedeker C."/>
            <person name="Pinto D."/>
            <person name="Vollmers J."/>
            <person name="Rivas-Marin E."/>
            <person name="Kohn T."/>
            <person name="Peeters S.H."/>
            <person name="Heuer A."/>
            <person name="Rast P."/>
            <person name="Oberbeckmann S."/>
            <person name="Bunk B."/>
            <person name="Jeske O."/>
            <person name="Meyerdierks A."/>
            <person name="Storesund J.E."/>
            <person name="Kallscheuer N."/>
            <person name="Luecker S."/>
            <person name="Lage O.M."/>
            <person name="Pohl T."/>
            <person name="Merkel B.J."/>
            <person name="Hornburger P."/>
            <person name="Mueller R.-W."/>
            <person name="Bruemmer F."/>
            <person name="Labrenz M."/>
            <person name="Spormann A.M."/>
            <person name="Op den Camp H."/>
            <person name="Overmann J."/>
            <person name="Amann R."/>
            <person name="Jetten M.S.M."/>
            <person name="Mascher T."/>
            <person name="Medema M.H."/>
            <person name="Devos D.P."/>
            <person name="Kaster A.-K."/>
            <person name="Ovreas L."/>
            <person name="Rohde M."/>
            <person name="Galperin M.Y."/>
            <person name="Jogler C."/>
        </authorList>
    </citation>
    <scope>NUCLEOTIDE SEQUENCE [LARGE SCALE GENOMIC DNA]</scope>
    <source>
        <strain evidence="1 2">V202</strain>
    </source>
</reference>
<name>A0A517WSA5_9PLAN</name>
<evidence type="ECO:0000313" key="2">
    <source>
        <dbReference type="Proteomes" id="UP000318384"/>
    </source>
</evidence>
<dbReference type="RefSeq" id="WP_145172564.1">
    <property type="nucleotide sequence ID" value="NZ_CP037422.1"/>
</dbReference>
<accession>A0A517WSA5</accession>
<organism evidence="1 2">
    <name type="scientific">Gimesia aquarii</name>
    <dbReference type="NCBI Taxonomy" id="2527964"/>
    <lineage>
        <taxon>Bacteria</taxon>
        <taxon>Pseudomonadati</taxon>
        <taxon>Planctomycetota</taxon>
        <taxon>Planctomycetia</taxon>
        <taxon>Planctomycetales</taxon>
        <taxon>Planctomycetaceae</taxon>
        <taxon>Gimesia</taxon>
    </lineage>
</organism>
<dbReference type="Proteomes" id="UP000318384">
    <property type="component" value="Chromosome"/>
</dbReference>
<evidence type="ECO:0000313" key="1">
    <source>
        <dbReference type="EMBL" id="QDU08139.1"/>
    </source>
</evidence>
<dbReference type="AlphaFoldDB" id="A0A517WSA5"/>
<gene>
    <name evidence="1" type="ORF">V202x_15030</name>
</gene>